<protein>
    <recommendedName>
        <fullName evidence="3">RING-type domain-containing protein</fullName>
    </recommendedName>
</protein>
<dbReference type="EMBL" id="JAFKOQ010000188">
    <property type="protein sequence ID" value="MBN8124768.1"/>
    <property type="molecule type" value="Genomic_DNA"/>
</dbReference>
<dbReference type="Gene3D" id="3.30.40.10">
    <property type="entry name" value="Zinc/RING finger domain, C3HC4 (zinc finger)"/>
    <property type="match status" value="1"/>
</dbReference>
<dbReference type="SUPFAM" id="SSF57850">
    <property type="entry name" value="RING/U-box"/>
    <property type="match status" value="1"/>
</dbReference>
<evidence type="ECO:0000313" key="2">
    <source>
        <dbReference type="Proteomes" id="UP000664056"/>
    </source>
</evidence>
<dbReference type="Proteomes" id="UP000664056">
    <property type="component" value="Unassembled WGS sequence"/>
</dbReference>
<evidence type="ECO:0000313" key="1">
    <source>
        <dbReference type="EMBL" id="MBN8124768.1"/>
    </source>
</evidence>
<organism evidence="1 2">
    <name type="scientific">Vibrio vulnificus</name>
    <dbReference type="NCBI Taxonomy" id="672"/>
    <lineage>
        <taxon>Bacteria</taxon>
        <taxon>Pseudomonadati</taxon>
        <taxon>Pseudomonadota</taxon>
        <taxon>Gammaproteobacteria</taxon>
        <taxon>Vibrionales</taxon>
        <taxon>Vibrionaceae</taxon>
        <taxon>Vibrio</taxon>
    </lineage>
</organism>
<sequence>MGTWLPSIFGGVKNDTPIVANPRTAIVCGGCARSHDLIHLICGHGLCGPCWSKFFVNKVRNKASMLTFRCPGIDCQRTVPEWFF</sequence>
<comment type="caution">
    <text evidence="1">The sequence shown here is derived from an EMBL/GenBank/DDBJ whole genome shotgun (WGS) entry which is preliminary data.</text>
</comment>
<reference evidence="1" key="1">
    <citation type="submission" date="2021-03" db="EMBL/GenBank/DDBJ databases">
        <title>Study of the foodborne Vibrio vulnificus isolates from China.</title>
        <authorList>
            <person name="Zheng Z."/>
            <person name="Ye L."/>
        </authorList>
    </citation>
    <scope>NUCLEOTIDE SEQUENCE</scope>
    <source>
        <strain evidence="1">Vv1582</strain>
    </source>
</reference>
<accession>A0AAW4HGK5</accession>
<evidence type="ECO:0008006" key="3">
    <source>
        <dbReference type="Google" id="ProtNLM"/>
    </source>
</evidence>
<dbReference type="RefSeq" id="WP_206623303.1">
    <property type="nucleotide sequence ID" value="NZ_JAFKOQ010000188.1"/>
</dbReference>
<feature type="non-terminal residue" evidence="1">
    <location>
        <position position="84"/>
    </location>
</feature>
<dbReference type="AlphaFoldDB" id="A0AAW4HGK5"/>
<proteinExistence type="predicted"/>
<name>A0AAW4HGK5_VIBVL</name>
<gene>
    <name evidence="1" type="ORF">J0J18_24045</name>
</gene>
<dbReference type="InterPro" id="IPR013083">
    <property type="entry name" value="Znf_RING/FYVE/PHD"/>
</dbReference>